<evidence type="ECO:0000256" key="1">
    <source>
        <dbReference type="SAM" id="MobiDB-lite"/>
    </source>
</evidence>
<reference evidence="2 3" key="1">
    <citation type="submission" date="2015-07" db="EMBL/GenBank/DDBJ databases">
        <title>High-quality genome of monoxenous trypanosomatid Leptomonas pyrrhocoris.</title>
        <authorList>
            <person name="Flegontov P."/>
            <person name="Butenko A."/>
            <person name="Firsov S."/>
            <person name="Vlcek C."/>
            <person name="Logacheva M.D."/>
            <person name="Field M."/>
            <person name="Filatov D."/>
            <person name="Flegontova O."/>
            <person name="Gerasimov E."/>
            <person name="Jackson A.P."/>
            <person name="Kelly S."/>
            <person name="Opperdoes F."/>
            <person name="O'Reilly A."/>
            <person name="Votypka J."/>
            <person name="Yurchenko V."/>
            <person name="Lukes J."/>
        </authorList>
    </citation>
    <scope>NUCLEOTIDE SEQUENCE [LARGE SCALE GENOMIC DNA]</scope>
    <source>
        <strain evidence="2">H10</strain>
    </source>
</reference>
<evidence type="ECO:0000313" key="2">
    <source>
        <dbReference type="EMBL" id="KPA85314.1"/>
    </source>
</evidence>
<organism evidence="2 3">
    <name type="scientific">Leptomonas pyrrhocoris</name>
    <name type="common">Firebug parasite</name>
    <dbReference type="NCBI Taxonomy" id="157538"/>
    <lineage>
        <taxon>Eukaryota</taxon>
        <taxon>Discoba</taxon>
        <taxon>Euglenozoa</taxon>
        <taxon>Kinetoplastea</taxon>
        <taxon>Metakinetoplastina</taxon>
        <taxon>Trypanosomatida</taxon>
        <taxon>Trypanosomatidae</taxon>
        <taxon>Leishmaniinae</taxon>
        <taxon>Leptomonas</taxon>
    </lineage>
</organism>
<protein>
    <submittedName>
        <fullName evidence="2">Uncharacterized protein</fullName>
    </submittedName>
</protein>
<keyword evidence="3" id="KW-1185">Reference proteome</keyword>
<feature type="compositionally biased region" description="Basic residues" evidence="1">
    <location>
        <begin position="1"/>
        <end position="12"/>
    </location>
</feature>
<dbReference type="EMBL" id="LGTL01000002">
    <property type="protein sequence ID" value="KPA85314.1"/>
    <property type="molecule type" value="Genomic_DNA"/>
</dbReference>
<feature type="compositionally biased region" description="Low complexity" evidence="1">
    <location>
        <begin position="85"/>
        <end position="95"/>
    </location>
</feature>
<proteinExistence type="predicted"/>
<feature type="region of interest" description="Disordered" evidence="1">
    <location>
        <begin position="1"/>
        <end position="95"/>
    </location>
</feature>
<feature type="compositionally biased region" description="Basic and acidic residues" evidence="1">
    <location>
        <begin position="13"/>
        <end position="25"/>
    </location>
</feature>
<sequence length="95" mass="10343">MSTIGLRRRYCHRPRDIRPSSDRKPVSWQGLARRVGGGPRASWRRSDREPEQRSQTRLAVAGAARGRAWPAEQAEDRGPAGGGAIASPSSGRKPG</sequence>
<comment type="caution">
    <text evidence="2">The sequence shown here is derived from an EMBL/GenBank/DDBJ whole genome shotgun (WGS) entry which is preliminary data.</text>
</comment>
<gene>
    <name evidence="2" type="ORF">ABB37_01647</name>
</gene>
<dbReference type="RefSeq" id="XP_015663753.1">
    <property type="nucleotide sequence ID" value="XM_015798233.1"/>
</dbReference>
<dbReference type="AlphaFoldDB" id="A0A0N0VHF5"/>
<evidence type="ECO:0000313" key="3">
    <source>
        <dbReference type="Proteomes" id="UP000037923"/>
    </source>
</evidence>
<dbReference type="VEuPathDB" id="TriTrypDB:LpyrH10_02_6210"/>
<dbReference type="EMBL" id="LGTL01000002">
    <property type="protein sequence ID" value="KPA85313.1"/>
    <property type="molecule type" value="Genomic_DNA"/>
</dbReference>
<dbReference type="Proteomes" id="UP000037923">
    <property type="component" value="Unassembled WGS sequence"/>
</dbReference>
<dbReference type="GeneID" id="26901942"/>
<accession>A0A0N0VHF5</accession>
<dbReference type="RefSeq" id="XP_015663752.1">
    <property type="nucleotide sequence ID" value="XM_015798232.1"/>
</dbReference>
<name>A0A0N0VHF5_LEPPY</name>
<feature type="compositionally biased region" description="Low complexity" evidence="1">
    <location>
        <begin position="59"/>
        <end position="68"/>
    </location>
</feature>
<feature type="compositionally biased region" description="Basic and acidic residues" evidence="1">
    <location>
        <begin position="44"/>
        <end position="54"/>
    </location>
</feature>